<dbReference type="Proteomes" id="UP000190080">
    <property type="component" value="Unassembled WGS sequence"/>
</dbReference>
<evidence type="ECO:0000313" key="2">
    <source>
        <dbReference type="EMBL" id="OPJ62741.1"/>
    </source>
</evidence>
<evidence type="ECO:0000313" key="3">
    <source>
        <dbReference type="Proteomes" id="UP000190080"/>
    </source>
</evidence>
<name>A0A1V4IRT1_9CLOT</name>
<protein>
    <submittedName>
        <fullName evidence="2">Uncharacterized protein</fullName>
    </submittedName>
</protein>
<keyword evidence="3" id="KW-1185">Reference proteome</keyword>
<proteinExistence type="predicted"/>
<feature type="coiled-coil region" evidence="1">
    <location>
        <begin position="56"/>
        <end position="83"/>
    </location>
</feature>
<sequence length="86" mass="9277">MDCSKNSVTGGELAILASVVAVLLAKNLNQDQIEVVAAFLSAVSSAMATIIVQDEAIKTENENEKKKNEIKQQICELKKQLKDLGC</sequence>
<keyword evidence="1" id="KW-0175">Coiled coil</keyword>
<dbReference type="EMBL" id="MZGV01000013">
    <property type="protein sequence ID" value="OPJ62741.1"/>
    <property type="molecule type" value="Genomic_DNA"/>
</dbReference>
<gene>
    <name evidence="2" type="ORF">CLORY_16210</name>
</gene>
<dbReference type="AlphaFoldDB" id="A0A1V4IRT1"/>
<reference evidence="2 3" key="1">
    <citation type="submission" date="2017-03" db="EMBL/GenBank/DDBJ databases">
        <title>Genome sequence of Clostridium oryzae DSM 28571.</title>
        <authorList>
            <person name="Poehlein A."/>
            <person name="Daniel R."/>
        </authorList>
    </citation>
    <scope>NUCLEOTIDE SEQUENCE [LARGE SCALE GENOMIC DNA]</scope>
    <source>
        <strain evidence="2 3">DSM 28571</strain>
    </source>
</reference>
<comment type="caution">
    <text evidence="2">The sequence shown here is derived from an EMBL/GenBank/DDBJ whole genome shotgun (WGS) entry which is preliminary data.</text>
</comment>
<organism evidence="2 3">
    <name type="scientific">Clostridium oryzae</name>
    <dbReference type="NCBI Taxonomy" id="1450648"/>
    <lineage>
        <taxon>Bacteria</taxon>
        <taxon>Bacillati</taxon>
        <taxon>Bacillota</taxon>
        <taxon>Clostridia</taxon>
        <taxon>Eubacteriales</taxon>
        <taxon>Clostridiaceae</taxon>
        <taxon>Clostridium</taxon>
    </lineage>
</organism>
<evidence type="ECO:0000256" key="1">
    <source>
        <dbReference type="SAM" id="Coils"/>
    </source>
</evidence>
<dbReference type="RefSeq" id="WP_079423115.1">
    <property type="nucleotide sequence ID" value="NZ_MZGV01000013.1"/>
</dbReference>
<accession>A0A1V4IRT1</accession>